<dbReference type="EC" id="3.5.2.6" evidence="1"/>
<gene>
    <name evidence="1" type="primary">hcpC</name>
    <name evidence="1" type="ORF">Psal009_02614</name>
</gene>
<dbReference type="Proteomes" id="UP000422232">
    <property type="component" value="Chromosome"/>
</dbReference>
<protein>
    <submittedName>
        <fullName evidence="1">Beta-lactamase HcpC</fullName>
        <ecNumber evidence="1">3.5.2.6</ecNumber>
    </submittedName>
</protein>
<dbReference type="PANTHER" id="PTHR11102">
    <property type="entry name" value="SEL-1-LIKE PROTEIN"/>
    <property type="match status" value="1"/>
</dbReference>
<dbReference type="SMART" id="SM00671">
    <property type="entry name" value="SEL1"/>
    <property type="match status" value="9"/>
</dbReference>
<evidence type="ECO:0000313" key="2">
    <source>
        <dbReference type="Proteomes" id="UP000422232"/>
    </source>
</evidence>
<dbReference type="SUPFAM" id="SSF81901">
    <property type="entry name" value="HCP-like"/>
    <property type="match status" value="3"/>
</dbReference>
<keyword evidence="1" id="KW-0378">Hydrolase</keyword>
<dbReference type="Pfam" id="PF08238">
    <property type="entry name" value="Sel1"/>
    <property type="match status" value="9"/>
</dbReference>
<accession>A0A9Q6LNX2</accession>
<sequence>MRWLIALLLLCLSFSLTARTVPVSFIKGMKVCGNWGQYQKRLFARTAAFVNKHGKEKSTAEQLSRAQYKLAMLYAYGVGVNRDFKKAFNVLNEAVKWSGNYAAQDAMARFYRQGRGVALNIAKAIYWQRLADQNRADRVLARLDTSTPPVQVLIADYKMLYFACKKKAEAGNAGAQIYLGRLYTYGLGVRKNMKSAMVWFEKAATSDSAPAMVELGRAYLRSKNLFTDVQRLAGQWYFKAAKAGYVPGMYYLGRVYFEGVGTDKDLKKAFKWYLKAAKKGYIKAQIELAKMYLRGLGVKQSSQKAIEWLTKAAKRGSSEAMLQLGILYYEGEYTGQSYEQAREWLEKATTRRNAHALYALGMMYFNGEGVTQNYRRAYQALLQGAHNGSELAKNTLGIMHFQGVGVKQNNIIAFAFFNSGGFAKKASEVQKHMTSAQVTEARRLSLVYMRKFNGWEIKGVDHIGKSPLPEGLKDLRIQ</sequence>
<evidence type="ECO:0000313" key="1">
    <source>
        <dbReference type="EMBL" id="QGO06698.1"/>
    </source>
</evidence>
<dbReference type="InterPro" id="IPR011990">
    <property type="entry name" value="TPR-like_helical_dom_sf"/>
</dbReference>
<reference evidence="1 2" key="1">
    <citation type="submission" date="2019-04" db="EMBL/GenBank/DDBJ databases">
        <title>Complete genome sequencing of Piscirickettsia salmonis strain Psal-009.</title>
        <authorList>
            <person name="Schober I."/>
            <person name="Bunk B."/>
            <person name="Sproer C."/>
            <person name="Carril G.P."/>
            <person name="Riedel T."/>
            <person name="Flores-Herrera P.A."/>
            <person name="Nourdin-Galindo G."/>
            <person name="Marshall S.H."/>
            <person name="Overmann J."/>
        </authorList>
    </citation>
    <scope>NUCLEOTIDE SEQUENCE [LARGE SCALE GENOMIC DNA]</scope>
    <source>
        <strain evidence="1 2">Psal-009</strain>
    </source>
</reference>
<dbReference type="EMBL" id="CP038908">
    <property type="protein sequence ID" value="QGO06698.1"/>
    <property type="molecule type" value="Genomic_DNA"/>
</dbReference>
<dbReference type="InterPro" id="IPR006597">
    <property type="entry name" value="Sel1-like"/>
</dbReference>
<dbReference type="PANTHER" id="PTHR11102:SF160">
    <property type="entry name" value="ERAD-ASSOCIATED E3 UBIQUITIN-PROTEIN LIGASE COMPONENT HRD3"/>
    <property type="match status" value="1"/>
</dbReference>
<proteinExistence type="predicted"/>
<dbReference type="GO" id="GO:0008800">
    <property type="term" value="F:beta-lactamase activity"/>
    <property type="evidence" value="ECO:0007669"/>
    <property type="project" value="UniProtKB-EC"/>
</dbReference>
<dbReference type="InterPro" id="IPR050767">
    <property type="entry name" value="Sel1_AlgK"/>
</dbReference>
<organism evidence="1 2">
    <name type="scientific">Piscirickettsia salmonis</name>
    <dbReference type="NCBI Taxonomy" id="1238"/>
    <lineage>
        <taxon>Bacteria</taxon>
        <taxon>Pseudomonadati</taxon>
        <taxon>Pseudomonadota</taxon>
        <taxon>Gammaproteobacteria</taxon>
        <taxon>Thiotrichales</taxon>
        <taxon>Piscirickettsiaceae</taxon>
        <taxon>Piscirickettsia</taxon>
    </lineage>
</organism>
<name>A0A9Q6LNX2_PISSA</name>
<dbReference type="AlphaFoldDB" id="A0A9Q6LNX2"/>
<keyword evidence="2" id="KW-1185">Reference proteome</keyword>
<dbReference type="Gene3D" id="1.25.40.10">
    <property type="entry name" value="Tetratricopeptide repeat domain"/>
    <property type="match status" value="4"/>
</dbReference>